<evidence type="ECO:0000313" key="2">
    <source>
        <dbReference type="EMBL" id="KKT51607.1"/>
    </source>
</evidence>
<dbReference type="Gene3D" id="3.90.550.10">
    <property type="entry name" value="Spore Coat Polysaccharide Biosynthesis Protein SpsA, Chain A"/>
    <property type="match status" value="1"/>
</dbReference>
<dbReference type="InterPro" id="IPR029044">
    <property type="entry name" value="Nucleotide-diphossugar_trans"/>
</dbReference>
<dbReference type="GO" id="GO:0016740">
    <property type="term" value="F:transferase activity"/>
    <property type="evidence" value="ECO:0007669"/>
    <property type="project" value="UniProtKB-KW"/>
</dbReference>
<gene>
    <name evidence="2" type="ORF">UW44_C0010G0045</name>
</gene>
<proteinExistence type="predicted"/>
<sequence>MKISAIVLSKKPDLNHLLLESLSFVDEILIIVDLAPPTQLRHCEAGNLPAGRSKMPCTHGQVSPHQKTKIFYHPLNNDFSSQRNFGLQKAKGDWVLFVDDDEYVGTELKREIIEAINLNQYSGFILTRQDLVFHQPLRHGETGNTKILRLAKRTAGKFVRPVHERWGIKGRVGELSSPLYHTKDGFVSEFISRMDSYGQIDSKSLKSDGKPFSWFRLMVYPIAKFKLNYFFRAGFLDGSAGLFQAYLMAVQSLSTRVFQWENEN</sequence>
<name>A0A0G1K5Q0_9BACT</name>
<organism evidence="2 3">
    <name type="scientific">Candidatus Collierbacteria bacterium GW2011_GWB2_44_22</name>
    <dbReference type="NCBI Taxonomy" id="1618387"/>
    <lineage>
        <taxon>Bacteria</taxon>
        <taxon>Candidatus Collieribacteriota</taxon>
    </lineage>
</organism>
<comment type="caution">
    <text evidence="2">The sequence shown here is derived from an EMBL/GenBank/DDBJ whole genome shotgun (WGS) entry which is preliminary data.</text>
</comment>
<dbReference type="InterPro" id="IPR001173">
    <property type="entry name" value="Glyco_trans_2-like"/>
</dbReference>
<reference evidence="2 3" key="1">
    <citation type="journal article" date="2015" name="Nature">
        <title>rRNA introns, odd ribosomes, and small enigmatic genomes across a large radiation of phyla.</title>
        <authorList>
            <person name="Brown C.T."/>
            <person name="Hug L.A."/>
            <person name="Thomas B.C."/>
            <person name="Sharon I."/>
            <person name="Castelle C.J."/>
            <person name="Singh A."/>
            <person name="Wilkins M.J."/>
            <person name="Williams K.H."/>
            <person name="Banfield J.F."/>
        </authorList>
    </citation>
    <scope>NUCLEOTIDE SEQUENCE [LARGE SCALE GENOMIC DNA]</scope>
</reference>
<feature type="domain" description="Glycosyltransferase 2-like" evidence="1">
    <location>
        <begin position="66"/>
        <end position="128"/>
    </location>
</feature>
<dbReference type="CDD" id="cd02511">
    <property type="entry name" value="Beta4Glucosyltransferase"/>
    <property type="match status" value="1"/>
</dbReference>
<dbReference type="Proteomes" id="UP000034006">
    <property type="component" value="Unassembled WGS sequence"/>
</dbReference>
<dbReference type="EMBL" id="LCIH01000010">
    <property type="protein sequence ID" value="KKT51607.1"/>
    <property type="molecule type" value="Genomic_DNA"/>
</dbReference>
<evidence type="ECO:0000313" key="3">
    <source>
        <dbReference type="Proteomes" id="UP000034006"/>
    </source>
</evidence>
<dbReference type="Pfam" id="PF00535">
    <property type="entry name" value="Glycos_transf_2"/>
    <property type="match status" value="1"/>
</dbReference>
<dbReference type="STRING" id="1618387.UW44_C0010G0045"/>
<dbReference type="PANTHER" id="PTHR43630:SF2">
    <property type="entry name" value="GLYCOSYLTRANSFERASE"/>
    <property type="match status" value="1"/>
</dbReference>
<accession>A0A0G1K5Q0</accession>
<dbReference type="SUPFAM" id="SSF53448">
    <property type="entry name" value="Nucleotide-diphospho-sugar transferases"/>
    <property type="match status" value="1"/>
</dbReference>
<dbReference type="PANTHER" id="PTHR43630">
    <property type="entry name" value="POLY-BETA-1,6-N-ACETYL-D-GLUCOSAMINE SYNTHASE"/>
    <property type="match status" value="1"/>
</dbReference>
<protein>
    <submittedName>
        <fullName evidence="2">Glycosyl transferase family 2</fullName>
    </submittedName>
</protein>
<evidence type="ECO:0000259" key="1">
    <source>
        <dbReference type="Pfam" id="PF00535"/>
    </source>
</evidence>
<keyword evidence="2" id="KW-0808">Transferase</keyword>
<dbReference type="AlphaFoldDB" id="A0A0G1K5Q0"/>